<feature type="transmembrane region" description="Helical" evidence="2">
    <location>
        <begin position="45"/>
        <end position="67"/>
    </location>
</feature>
<evidence type="ECO:0000256" key="1">
    <source>
        <dbReference type="SAM" id="MobiDB-lite"/>
    </source>
</evidence>
<evidence type="ECO:0000313" key="4">
    <source>
        <dbReference type="EMBL" id="SMH35460.1"/>
    </source>
</evidence>
<protein>
    <submittedName>
        <fullName evidence="4">LysM domain-containing protein</fullName>
    </submittedName>
</protein>
<keyword evidence="5" id="KW-1185">Reference proteome</keyword>
<evidence type="ECO:0000256" key="2">
    <source>
        <dbReference type="SAM" id="Phobius"/>
    </source>
</evidence>
<dbReference type="Gene3D" id="3.10.350.10">
    <property type="entry name" value="LysM domain"/>
    <property type="match status" value="1"/>
</dbReference>
<reference evidence="4 5" key="1">
    <citation type="submission" date="2017-04" db="EMBL/GenBank/DDBJ databases">
        <authorList>
            <person name="Afonso C.L."/>
            <person name="Miller P.J."/>
            <person name="Scott M.A."/>
            <person name="Spackman E."/>
            <person name="Goraichik I."/>
            <person name="Dimitrov K.M."/>
            <person name="Suarez D.L."/>
            <person name="Swayne D.E."/>
        </authorList>
    </citation>
    <scope>NUCLEOTIDE SEQUENCE [LARGE SCALE GENOMIC DNA]</scope>
    <source>
        <strain evidence="4 5">LMG26642</strain>
    </source>
</reference>
<dbReference type="InterPro" id="IPR036779">
    <property type="entry name" value="LysM_dom_sf"/>
</dbReference>
<keyword evidence="2" id="KW-0472">Membrane</keyword>
<dbReference type="SUPFAM" id="SSF54106">
    <property type="entry name" value="LysM domain"/>
    <property type="match status" value="1"/>
</dbReference>
<dbReference type="OrthoDB" id="2152150at2"/>
<dbReference type="CDD" id="cd00118">
    <property type="entry name" value="LysM"/>
    <property type="match status" value="1"/>
</dbReference>
<sequence>MSKKDSKNNKDNEVWTRKFENNVDDEKDTSLRGARKKAERGISPVATSLIIFLALLFILPIATYTFILNERSDEEGFKANEDRVTITKSSSSEKLSSKKKDSASEKPTLSVSTEEVIEKAPEQPAPVEEKPIVTEPVAPVTPEPEVKEPVVEETSKTYTVVAGDNLYRIGLNHGMTTAQLRALNGLTSDSVSVGTVLKVK</sequence>
<feature type="compositionally biased region" description="Basic and acidic residues" evidence="1">
    <location>
        <begin position="1"/>
        <end position="21"/>
    </location>
</feature>
<dbReference type="AlphaFoldDB" id="A0A1X7NF22"/>
<proteinExistence type="predicted"/>
<evidence type="ECO:0000313" key="5">
    <source>
        <dbReference type="Proteomes" id="UP000193435"/>
    </source>
</evidence>
<evidence type="ECO:0000259" key="3">
    <source>
        <dbReference type="PROSITE" id="PS51782"/>
    </source>
</evidence>
<organism evidence="4 5">
    <name type="scientific">Carnobacterium iners</name>
    <dbReference type="NCBI Taxonomy" id="1073423"/>
    <lineage>
        <taxon>Bacteria</taxon>
        <taxon>Bacillati</taxon>
        <taxon>Bacillota</taxon>
        <taxon>Bacilli</taxon>
        <taxon>Lactobacillales</taxon>
        <taxon>Carnobacteriaceae</taxon>
        <taxon>Carnobacterium</taxon>
    </lineage>
</organism>
<dbReference type="STRING" id="1073423.SAMN04488700_1801"/>
<name>A0A1X7NF22_9LACT</name>
<feature type="compositionally biased region" description="Basic and acidic residues" evidence="1">
    <location>
        <begin position="95"/>
        <end position="104"/>
    </location>
</feature>
<dbReference type="SMART" id="SM00257">
    <property type="entry name" value="LysM"/>
    <property type="match status" value="1"/>
</dbReference>
<gene>
    <name evidence="4" type="ORF">SAMN04488700_1801</name>
</gene>
<dbReference type="EMBL" id="FXBJ01000002">
    <property type="protein sequence ID" value="SMH35460.1"/>
    <property type="molecule type" value="Genomic_DNA"/>
</dbReference>
<dbReference type="Pfam" id="PF01476">
    <property type="entry name" value="LysM"/>
    <property type="match status" value="1"/>
</dbReference>
<feature type="compositionally biased region" description="Basic and acidic residues" evidence="1">
    <location>
        <begin position="116"/>
        <end position="128"/>
    </location>
</feature>
<feature type="region of interest" description="Disordered" evidence="1">
    <location>
        <begin position="83"/>
        <end position="128"/>
    </location>
</feature>
<feature type="domain" description="LysM" evidence="3">
    <location>
        <begin position="156"/>
        <end position="199"/>
    </location>
</feature>
<dbReference type="RefSeq" id="WP_085559899.1">
    <property type="nucleotide sequence ID" value="NZ_FOAH01000003.1"/>
</dbReference>
<keyword evidence="2" id="KW-1133">Transmembrane helix</keyword>
<feature type="region of interest" description="Disordered" evidence="1">
    <location>
        <begin position="1"/>
        <end position="38"/>
    </location>
</feature>
<dbReference type="InterPro" id="IPR018392">
    <property type="entry name" value="LysM"/>
</dbReference>
<dbReference type="Proteomes" id="UP000193435">
    <property type="component" value="Unassembled WGS sequence"/>
</dbReference>
<keyword evidence="2" id="KW-0812">Transmembrane</keyword>
<dbReference type="PROSITE" id="PS51782">
    <property type="entry name" value="LYSM"/>
    <property type="match status" value="1"/>
</dbReference>
<accession>A0A1X7NF22</accession>